<gene>
    <name evidence="2" type="ORF">SAMN04515668_4506</name>
</gene>
<dbReference type="AlphaFoldDB" id="A0A1I6BFZ1"/>
<dbReference type="STRING" id="1227077.SAMN04515668_4506"/>
<proteinExistence type="predicted"/>
<protein>
    <submittedName>
        <fullName evidence="2">Tellurite resistance protein</fullName>
    </submittedName>
</protein>
<name>A0A1I6BFZ1_HYMAR</name>
<reference evidence="3" key="1">
    <citation type="submission" date="2016-10" db="EMBL/GenBank/DDBJ databases">
        <authorList>
            <person name="Varghese N."/>
            <person name="Submissions S."/>
        </authorList>
    </citation>
    <scope>NUCLEOTIDE SEQUENCE [LARGE SCALE GENOMIC DNA]</scope>
    <source>
        <strain evidence="3">OR362-8,ATCC BAA-1266,JCM 13504</strain>
    </source>
</reference>
<dbReference type="Gene3D" id="1.10.3680.10">
    <property type="entry name" value="TerB-like"/>
    <property type="match status" value="1"/>
</dbReference>
<evidence type="ECO:0000259" key="1">
    <source>
        <dbReference type="Pfam" id="PF05099"/>
    </source>
</evidence>
<evidence type="ECO:0000313" key="2">
    <source>
        <dbReference type="EMBL" id="SFQ79834.1"/>
    </source>
</evidence>
<feature type="domain" description="Co-chaperone DjlA N-terminal" evidence="1">
    <location>
        <begin position="23"/>
        <end position="135"/>
    </location>
</feature>
<dbReference type="RefSeq" id="WP_177204857.1">
    <property type="nucleotide sequence ID" value="NZ_FOXS01000008.1"/>
</dbReference>
<evidence type="ECO:0000313" key="3">
    <source>
        <dbReference type="Proteomes" id="UP000199029"/>
    </source>
</evidence>
<dbReference type="InterPro" id="IPR029024">
    <property type="entry name" value="TerB-like"/>
</dbReference>
<keyword evidence="3" id="KW-1185">Reference proteome</keyword>
<sequence>MGLFDKVFGGPAVQNNPFTEPREAFFAILYACMSADGSVDNEEINALVVLTQQKALFRGVSVLDLYRRIAPKVVSLGARKETVALAAPFVPQDLRATLFANCVDFAAADGIVGPAEQALLEQLAQALALDESESHTIIEVIIIKNKG</sequence>
<dbReference type="SUPFAM" id="SSF158682">
    <property type="entry name" value="TerB-like"/>
    <property type="match status" value="1"/>
</dbReference>
<dbReference type="Proteomes" id="UP000199029">
    <property type="component" value="Unassembled WGS sequence"/>
</dbReference>
<dbReference type="Pfam" id="PF05099">
    <property type="entry name" value="TerB"/>
    <property type="match status" value="1"/>
</dbReference>
<dbReference type="InterPro" id="IPR007791">
    <property type="entry name" value="DjlA_N"/>
</dbReference>
<organism evidence="2 3">
    <name type="scientific">Hymenobacter arizonensis</name>
    <name type="common">Siccationidurans arizonensis</name>
    <dbReference type="NCBI Taxonomy" id="1227077"/>
    <lineage>
        <taxon>Bacteria</taxon>
        <taxon>Pseudomonadati</taxon>
        <taxon>Bacteroidota</taxon>
        <taxon>Cytophagia</taxon>
        <taxon>Cytophagales</taxon>
        <taxon>Hymenobacteraceae</taxon>
        <taxon>Hymenobacter</taxon>
    </lineage>
</organism>
<dbReference type="EMBL" id="FOXS01000008">
    <property type="protein sequence ID" value="SFQ79834.1"/>
    <property type="molecule type" value="Genomic_DNA"/>
</dbReference>
<dbReference type="CDD" id="cd07176">
    <property type="entry name" value="terB"/>
    <property type="match status" value="1"/>
</dbReference>
<accession>A0A1I6BFZ1</accession>